<dbReference type="GO" id="GO:0005509">
    <property type="term" value="F:calcium ion binding"/>
    <property type="evidence" value="ECO:0007669"/>
    <property type="project" value="InterPro"/>
</dbReference>
<organism evidence="1">
    <name type="scientific">Populus trichocarpa</name>
    <name type="common">Western balsam poplar</name>
    <name type="synonym">Populus balsamifera subsp. trichocarpa</name>
    <dbReference type="NCBI Taxonomy" id="3694"/>
    <lineage>
        <taxon>Eukaryota</taxon>
        <taxon>Viridiplantae</taxon>
        <taxon>Streptophyta</taxon>
        <taxon>Embryophyta</taxon>
        <taxon>Tracheophyta</taxon>
        <taxon>Spermatophyta</taxon>
        <taxon>Magnoliopsida</taxon>
        <taxon>eudicotyledons</taxon>
        <taxon>Gunneridae</taxon>
        <taxon>Pentapetalae</taxon>
        <taxon>rosids</taxon>
        <taxon>fabids</taxon>
        <taxon>Malpighiales</taxon>
        <taxon>Salicaceae</taxon>
        <taxon>Saliceae</taxon>
        <taxon>Populus</taxon>
    </lineage>
</organism>
<proteinExistence type="predicted"/>
<dbReference type="SUPFAM" id="SSF47874">
    <property type="entry name" value="Annexin"/>
    <property type="match status" value="1"/>
</dbReference>
<accession>U7E1X4</accession>
<reference evidence="1" key="2">
    <citation type="submission" date="2017-07" db="EMBL/GenBank/DDBJ databases">
        <title>WGS assembly of Populus trichocarpa.</title>
        <authorList>
            <person name="Tuskan G."/>
            <person name="Difazio S."/>
            <person name="Jansson S."/>
            <person name="Bohlmann J."/>
            <person name="Grigoriev I."/>
            <person name="Hellsten U."/>
            <person name="Putnam N."/>
            <person name="Ralph S."/>
            <person name="Rombauts S."/>
            <person name="Salamov A."/>
            <person name="Schein J."/>
            <person name="Sterck L."/>
            <person name="Aerts A."/>
            <person name="Bhalerao R."/>
            <person name="Bhalerao R."/>
            <person name="Blaudez D."/>
            <person name="Boerjan W."/>
            <person name="Brun A."/>
            <person name="Brunner A."/>
            <person name="Busov V."/>
            <person name="Campbell M."/>
            <person name="Carlson J."/>
            <person name="Chalot M."/>
            <person name="Chapman J."/>
            <person name="Chen G."/>
            <person name="Cooper D."/>
            <person name="Coutinho P."/>
            <person name="Couturier J."/>
            <person name="Covert S."/>
            <person name="Cronk Q."/>
            <person name="Cunningham R."/>
            <person name="Davis J."/>
            <person name="Degroeve S."/>
            <person name="Dejardin A."/>
            <person name="Depamphilis C."/>
            <person name="Detter J."/>
            <person name="Dirks B."/>
            <person name="Dubchak I."/>
            <person name="Duplessis S."/>
            <person name="Ehlting J."/>
            <person name="Ellis B."/>
            <person name="Gendler K."/>
            <person name="Goodstein D."/>
            <person name="Gribskov M."/>
            <person name="Grimwood J."/>
            <person name="Groover A."/>
            <person name="Gunter L."/>
            <person name="Hamberger B."/>
            <person name="Heinze B."/>
            <person name="Helariutta Y."/>
            <person name="Henrissat B."/>
            <person name="Holligan D."/>
            <person name="Holt R."/>
            <person name="Huang W."/>
            <person name="Islam-Faridi N."/>
            <person name="Jones S."/>
            <person name="Jones-Rhoades M."/>
            <person name="Jorgensen R."/>
            <person name="Joshi C."/>
            <person name="Kangasjarvi J."/>
            <person name="Karlsson J."/>
            <person name="Kelleher C."/>
            <person name="Kirkpatrick R."/>
            <person name="Kirst M."/>
            <person name="Kohler A."/>
            <person name="Kalluri U."/>
            <person name="Larimer F."/>
            <person name="Leebens-Mack J."/>
            <person name="Leple J."/>
            <person name="Locascio P."/>
            <person name="Lou Y."/>
            <person name="Lucas S."/>
            <person name="Martin F."/>
            <person name="Montanini B."/>
            <person name="Napoli C."/>
            <person name="Nelson D."/>
            <person name="Nelson C."/>
            <person name="Nieminen K."/>
            <person name="Nilsson O."/>
            <person name="Pereda V."/>
            <person name="Peter G."/>
            <person name="Philippe R."/>
            <person name="Pilate G."/>
            <person name="Poliakov A."/>
            <person name="Razumovskaya J."/>
            <person name="Richardson P."/>
            <person name="Rinaldi C."/>
            <person name="Ritland K."/>
            <person name="Rouze P."/>
            <person name="Ryaboy D."/>
            <person name="Schmutz J."/>
            <person name="Schrader J."/>
            <person name="Segerman B."/>
            <person name="Shin H."/>
            <person name="Siddiqui A."/>
            <person name="Sterky F."/>
            <person name="Terry A."/>
            <person name="Tsai C."/>
            <person name="Uberbacher E."/>
            <person name="Unneberg P."/>
            <person name="Vahala J."/>
            <person name="Wall K."/>
            <person name="Wessler S."/>
            <person name="Yang G."/>
            <person name="Yin T."/>
            <person name="Douglas C."/>
            <person name="Marra M."/>
            <person name="Sandberg G."/>
            <person name="Van De Peer Y."/>
            <person name="Rokhsar D."/>
        </authorList>
    </citation>
    <scope>NUCLEOTIDE SEQUENCE</scope>
    <source>
        <strain evidence="1">Nisqually-1</strain>
    </source>
</reference>
<name>U7E1X4_POPTR</name>
<dbReference type="AlphaFoldDB" id="U7E1X4"/>
<dbReference type="InterPro" id="IPR037104">
    <property type="entry name" value="Annexin_sf"/>
</dbReference>
<dbReference type="HOGENOM" id="CLU_2798728_0_0_1"/>
<reference evidence="1" key="1">
    <citation type="journal article" date="2006" name="Science">
        <title>The genome of black cottonwood, Populus trichocarpa (Torr. &amp; Gray).</title>
        <authorList>
            <person name="Tuskan G.A."/>
            <person name="Difazio S."/>
            <person name="Jansson S."/>
            <person name="Bohlmann J."/>
            <person name="Grigoriev I."/>
            <person name="Hellsten U."/>
            <person name="Putnam N."/>
            <person name="Ralph S."/>
            <person name="Rombauts S."/>
            <person name="Salamov A."/>
            <person name="Schein J."/>
            <person name="Sterck L."/>
            <person name="Aerts A."/>
            <person name="Bhalerao R.R."/>
            <person name="Bhalerao R.P."/>
            <person name="Blaudez D."/>
            <person name="Boerjan W."/>
            <person name="Brun A."/>
            <person name="Brunner A."/>
            <person name="Busov V."/>
            <person name="Campbell M."/>
            <person name="Carlson J."/>
            <person name="Chalot M."/>
            <person name="Chapman J."/>
            <person name="Chen G.L."/>
            <person name="Cooper D."/>
            <person name="Coutinho P.M."/>
            <person name="Couturier J."/>
            <person name="Covert S."/>
            <person name="Cronk Q."/>
            <person name="Cunningham R."/>
            <person name="Davis J."/>
            <person name="Degroeve S."/>
            <person name="Dejardin A."/>
            <person name="Depamphilis C."/>
            <person name="Detter J."/>
            <person name="Dirks B."/>
            <person name="Dubchak I."/>
            <person name="Duplessis S."/>
            <person name="Ehlting J."/>
            <person name="Ellis B."/>
            <person name="Gendler K."/>
            <person name="Goodstein D."/>
            <person name="Gribskov M."/>
            <person name="Grimwood J."/>
            <person name="Groover A."/>
            <person name="Gunter L."/>
            <person name="Hamberger B."/>
            <person name="Heinze B."/>
            <person name="Helariutta Y."/>
            <person name="Henrissat B."/>
            <person name="Holligan D."/>
            <person name="Holt R."/>
            <person name="Huang W."/>
            <person name="Islam-Faridi N."/>
            <person name="Jones S."/>
            <person name="Jones-Rhoades M."/>
            <person name="Jorgensen R."/>
            <person name="Joshi C."/>
            <person name="Kangasjarvi J."/>
            <person name="Karlsson J."/>
            <person name="Kelleher C."/>
            <person name="Kirkpatrick R."/>
            <person name="Kirst M."/>
            <person name="Kohler A."/>
            <person name="Kalluri U."/>
            <person name="Larimer F."/>
            <person name="Leebens-Mack J."/>
            <person name="Leple J.C."/>
            <person name="Locascio P."/>
            <person name="Lou Y."/>
            <person name="Lucas S."/>
            <person name="Martin F."/>
            <person name="Montanini B."/>
            <person name="Napoli C."/>
            <person name="Nelson D.R."/>
            <person name="Nelson C."/>
            <person name="Nieminen K."/>
            <person name="Nilsson O."/>
            <person name="Pereda V."/>
            <person name="Peter G."/>
            <person name="Philippe R."/>
            <person name="Pilate G."/>
            <person name="Poliakov A."/>
            <person name="Razumovskaya J."/>
            <person name="Richardson P."/>
            <person name="Rinaldi C."/>
            <person name="Ritland K."/>
            <person name="Rouze P."/>
            <person name="Ryaboy D."/>
            <person name="Schmutz J."/>
            <person name="Schrader J."/>
            <person name="Segerman B."/>
            <person name="Shin H."/>
            <person name="Siddiqui A."/>
            <person name="Sterky F."/>
            <person name="Terry A."/>
            <person name="Tsai C.J."/>
            <person name="Uberbacher E."/>
            <person name="Unneberg P."/>
            <person name="Vahala J."/>
            <person name="Wall K."/>
            <person name="Wessler S."/>
            <person name="Yang G."/>
            <person name="Yin T."/>
            <person name="Douglas C."/>
            <person name="Marra M."/>
            <person name="Sandberg G."/>
            <person name="Van de Peer Y."/>
            <person name="Rokhsar D."/>
        </authorList>
    </citation>
    <scope>NUCLEOTIDE SEQUENCE [LARGE SCALE GENOMIC DNA]</scope>
    <source>
        <strain evidence="1">Nisqually-1</strain>
    </source>
</reference>
<dbReference type="InParanoid" id="U7E1X4"/>
<sequence>MIHVIVTRAGRDLDDIKELYYKRNIVPLDQAVAKDTYRDYKTSLLSLPENEDQFRSSFNISEFSVTIQ</sequence>
<dbReference type="GO" id="GO:0005544">
    <property type="term" value="F:calcium-dependent phospholipid binding"/>
    <property type="evidence" value="ECO:0007669"/>
    <property type="project" value="InterPro"/>
</dbReference>
<dbReference type="EMBL" id="KZ623363">
    <property type="protein sequence ID" value="PNS23567.1"/>
    <property type="molecule type" value="Genomic_DNA"/>
</dbReference>
<evidence type="ECO:0000313" key="1">
    <source>
        <dbReference type="EMBL" id="PNS23567.1"/>
    </source>
</evidence>
<dbReference type="Gene3D" id="1.10.220.10">
    <property type="entry name" value="Annexin"/>
    <property type="match status" value="1"/>
</dbReference>
<evidence type="ECO:0008006" key="2">
    <source>
        <dbReference type="Google" id="ProtNLM"/>
    </source>
</evidence>
<protein>
    <recommendedName>
        <fullName evidence="2">Annexin</fullName>
    </recommendedName>
</protein>
<gene>
    <name evidence="1" type="ORF">POPTR_T054800</name>
</gene>